<evidence type="ECO:0000256" key="1">
    <source>
        <dbReference type="SAM" id="MobiDB-lite"/>
    </source>
</evidence>
<organism evidence="2 3">
    <name type="scientific">Colletotrichum higginsianum (strain IMI 349063)</name>
    <name type="common">Crucifer anthracnose fungus</name>
    <dbReference type="NCBI Taxonomy" id="759273"/>
    <lineage>
        <taxon>Eukaryota</taxon>
        <taxon>Fungi</taxon>
        <taxon>Dikarya</taxon>
        <taxon>Ascomycota</taxon>
        <taxon>Pezizomycotina</taxon>
        <taxon>Sordariomycetes</taxon>
        <taxon>Hypocreomycetidae</taxon>
        <taxon>Glomerellales</taxon>
        <taxon>Glomerellaceae</taxon>
        <taxon>Colletotrichum</taxon>
        <taxon>Colletotrichum destructivum species complex</taxon>
    </lineage>
</organism>
<sequence length="224" mass="24406">MGYIVFKSCFVFEGLRESKLKEVPTYHGEVLLNPFNAAVAGRDGENSSNEDNHNRNYHSRLQSSVDRGHMNERTPPGFLAGGVFGESARASPNQFEPENKRPSMTATHHPPCPRVRTGSAGVAGTAGDTAVPVREGDLEQSPKSTRLSNPRIGKSVDKLSSTPNTELVLQIQHLSTLGGAGAHKLLRSTYAEYIRNGQSSKRSRSSRLSLTAAYVEGSRRRSLM</sequence>
<evidence type="ECO:0000313" key="2">
    <source>
        <dbReference type="EMBL" id="OBR16458.1"/>
    </source>
</evidence>
<gene>
    <name evidence="2" type="ORF">CH63R_01638</name>
</gene>
<reference evidence="3" key="1">
    <citation type="journal article" date="2017" name="BMC Genomics">
        <title>Gapless genome assembly of Colletotrichum higginsianum reveals chromosome structure and association of transposable elements with secondary metabolite gene clusters.</title>
        <authorList>
            <person name="Dallery J.-F."/>
            <person name="Lapalu N."/>
            <person name="Zampounis A."/>
            <person name="Pigne S."/>
            <person name="Luyten I."/>
            <person name="Amselem J."/>
            <person name="Wittenberg A.H.J."/>
            <person name="Zhou S."/>
            <person name="de Queiroz M.V."/>
            <person name="Robin G.P."/>
            <person name="Auger A."/>
            <person name="Hainaut M."/>
            <person name="Henrissat B."/>
            <person name="Kim K.-T."/>
            <person name="Lee Y.-H."/>
            <person name="Lespinet O."/>
            <person name="Schwartz D.C."/>
            <person name="Thon M.R."/>
            <person name="O'Connell R.J."/>
        </authorList>
    </citation>
    <scope>NUCLEOTIDE SEQUENCE [LARGE SCALE GENOMIC DNA]</scope>
    <source>
        <strain evidence="3">IMI 349063</strain>
    </source>
</reference>
<dbReference type="AlphaFoldDB" id="A0A1B7YX77"/>
<dbReference type="Proteomes" id="UP000092177">
    <property type="component" value="Chromosome 1"/>
</dbReference>
<name>A0A1B7YX77_COLHI</name>
<dbReference type="VEuPathDB" id="FungiDB:CH63R_01638"/>
<dbReference type="GeneID" id="28860720"/>
<dbReference type="KEGG" id="chig:CH63R_01638"/>
<protein>
    <submittedName>
        <fullName evidence="2">Uncharacterized protein</fullName>
    </submittedName>
</protein>
<evidence type="ECO:0000313" key="3">
    <source>
        <dbReference type="Proteomes" id="UP000092177"/>
    </source>
</evidence>
<feature type="compositionally biased region" description="Polar residues" evidence="1">
    <location>
        <begin position="90"/>
        <end position="106"/>
    </location>
</feature>
<dbReference type="EMBL" id="LTAN01000001">
    <property type="protein sequence ID" value="OBR16458.1"/>
    <property type="molecule type" value="Genomic_DNA"/>
</dbReference>
<proteinExistence type="predicted"/>
<accession>A0A1B7YX77</accession>
<feature type="region of interest" description="Disordered" evidence="1">
    <location>
        <begin position="79"/>
        <end position="159"/>
    </location>
</feature>
<keyword evidence="3" id="KW-1185">Reference proteome</keyword>
<comment type="caution">
    <text evidence="2">The sequence shown here is derived from an EMBL/GenBank/DDBJ whole genome shotgun (WGS) entry which is preliminary data.</text>
</comment>
<dbReference type="RefSeq" id="XP_018164975.1">
    <property type="nucleotide sequence ID" value="XM_018296613.1"/>
</dbReference>
<feature type="compositionally biased region" description="Low complexity" evidence="1">
    <location>
        <begin position="115"/>
        <end position="133"/>
    </location>
</feature>